<keyword evidence="6" id="KW-0326">Glycosidase</keyword>
<dbReference type="InterPro" id="IPR036881">
    <property type="entry name" value="Glyco_hydro_3_C_sf"/>
</dbReference>
<dbReference type="GO" id="GO:0005975">
    <property type="term" value="P:carbohydrate metabolic process"/>
    <property type="evidence" value="ECO:0007669"/>
    <property type="project" value="InterPro"/>
</dbReference>
<evidence type="ECO:0000256" key="6">
    <source>
        <dbReference type="ARBA" id="ARBA00023295"/>
    </source>
</evidence>
<organism evidence="8 9">
    <name type="scientific">Capsicum annuum</name>
    <name type="common">Capsicum pepper</name>
    <dbReference type="NCBI Taxonomy" id="4072"/>
    <lineage>
        <taxon>Eukaryota</taxon>
        <taxon>Viridiplantae</taxon>
        <taxon>Streptophyta</taxon>
        <taxon>Embryophyta</taxon>
        <taxon>Tracheophyta</taxon>
        <taxon>Spermatophyta</taxon>
        <taxon>Magnoliopsida</taxon>
        <taxon>eudicotyledons</taxon>
        <taxon>Gunneridae</taxon>
        <taxon>Pentapetalae</taxon>
        <taxon>asterids</taxon>
        <taxon>lamiids</taxon>
        <taxon>Solanales</taxon>
        <taxon>Solanaceae</taxon>
        <taxon>Solanoideae</taxon>
        <taxon>Capsiceae</taxon>
        <taxon>Capsicum</taxon>
    </lineage>
</organism>
<evidence type="ECO:0000259" key="7">
    <source>
        <dbReference type="Pfam" id="PF01915"/>
    </source>
</evidence>
<dbReference type="PANTHER" id="PTHR30620">
    <property type="entry name" value="PERIPLASMIC BETA-GLUCOSIDASE-RELATED"/>
    <property type="match status" value="1"/>
</dbReference>
<accession>A0A2G2ZIZ0</accession>
<evidence type="ECO:0000256" key="2">
    <source>
        <dbReference type="ARBA" id="ARBA00005336"/>
    </source>
</evidence>
<dbReference type="InterPro" id="IPR051915">
    <property type="entry name" value="Cellulose_Degrad_GH3"/>
</dbReference>
<dbReference type="OMA" id="HTCSSGM"/>
<keyword evidence="5" id="KW-0378">Hydrolase</keyword>
<reference evidence="8 9" key="1">
    <citation type="journal article" date="2014" name="Nat. Genet.">
        <title>Genome sequence of the hot pepper provides insights into the evolution of pungency in Capsicum species.</title>
        <authorList>
            <person name="Kim S."/>
            <person name="Park M."/>
            <person name="Yeom S.I."/>
            <person name="Kim Y.M."/>
            <person name="Lee J.M."/>
            <person name="Lee H.A."/>
            <person name="Seo E."/>
            <person name="Choi J."/>
            <person name="Cheong K."/>
            <person name="Kim K.T."/>
            <person name="Jung K."/>
            <person name="Lee G.W."/>
            <person name="Oh S.K."/>
            <person name="Bae C."/>
            <person name="Kim S.B."/>
            <person name="Lee H.Y."/>
            <person name="Kim S.Y."/>
            <person name="Kim M.S."/>
            <person name="Kang B.C."/>
            <person name="Jo Y.D."/>
            <person name="Yang H.B."/>
            <person name="Jeong H.J."/>
            <person name="Kang W.H."/>
            <person name="Kwon J.K."/>
            <person name="Shin C."/>
            <person name="Lim J.Y."/>
            <person name="Park J.H."/>
            <person name="Huh J.H."/>
            <person name="Kim J.S."/>
            <person name="Kim B.D."/>
            <person name="Cohen O."/>
            <person name="Paran I."/>
            <person name="Suh M.C."/>
            <person name="Lee S.B."/>
            <person name="Kim Y.K."/>
            <person name="Shin Y."/>
            <person name="Noh S.J."/>
            <person name="Park J."/>
            <person name="Seo Y.S."/>
            <person name="Kwon S.Y."/>
            <person name="Kim H.A."/>
            <person name="Park J.M."/>
            <person name="Kim H.J."/>
            <person name="Choi S.B."/>
            <person name="Bosland P.W."/>
            <person name="Reeves G."/>
            <person name="Jo S.H."/>
            <person name="Lee B.W."/>
            <person name="Cho H.T."/>
            <person name="Choi H.S."/>
            <person name="Lee M.S."/>
            <person name="Yu Y."/>
            <person name="Do Choi Y."/>
            <person name="Park B.S."/>
            <person name="van Deynze A."/>
            <person name="Ashrafi H."/>
            <person name="Hill T."/>
            <person name="Kim W.T."/>
            <person name="Pai H.S."/>
            <person name="Ahn H.K."/>
            <person name="Yeam I."/>
            <person name="Giovannoni J.J."/>
            <person name="Rose J.K."/>
            <person name="Sorensen I."/>
            <person name="Lee S.J."/>
            <person name="Kim R.W."/>
            <person name="Choi I.Y."/>
            <person name="Choi B.S."/>
            <person name="Lim J.S."/>
            <person name="Lee Y.H."/>
            <person name="Choi D."/>
        </authorList>
    </citation>
    <scope>NUCLEOTIDE SEQUENCE [LARGE SCALE GENOMIC DNA]</scope>
    <source>
        <strain evidence="9">cv. CM334</strain>
    </source>
</reference>
<gene>
    <name evidence="8" type="ORF">T459_14984</name>
</gene>
<dbReference type="Pfam" id="PF01915">
    <property type="entry name" value="Glyco_hydro_3_C"/>
    <property type="match status" value="1"/>
</dbReference>
<dbReference type="STRING" id="4072.A0A2G2ZIZ0"/>
<dbReference type="Gene3D" id="3.40.50.1700">
    <property type="entry name" value="Glycoside hydrolase family 3 C-terminal domain"/>
    <property type="match status" value="1"/>
</dbReference>
<dbReference type="EC" id="3.2.1.21" evidence="3"/>
<reference evidence="8 9" key="2">
    <citation type="journal article" date="2017" name="Genome Biol.">
        <title>New reference genome sequences of hot pepper reveal the massive evolution of plant disease-resistance genes by retroduplication.</title>
        <authorList>
            <person name="Kim S."/>
            <person name="Park J."/>
            <person name="Yeom S.I."/>
            <person name="Kim Y.M."/>
            <person name="Seo E."/>
            <person name="Kim K.T."/>
            <person name="Kim M.S."/>
            <person name="Lee J.M."/>
            <person name="Cheong K."/>
            <person name="Shin H.S."/>
            <person name="Kim S.B."/>
            <person name="Han K."/>
            <person name="Lee J."/>
            <person name="Park M."/>
            <person name="Lee H.A."/>
            <person name="Lee H.Y."/>
            <person name="Lee Y."/>
            <person name="Oh S."/>
            <person name="Lee J.H."/>
            <person name="Choi E."/>
            <person name="Choi E."/>
            <person name="Lee S.E."/>
            <person name="Jeon J."/>
            <person name="Kim H."/>
            <person name="Choi G."/>
            <person name="Song H."/>
            <person name="Lee J."/>
            <person name="Lee S.C."/>
            <person name="Kwon J.K."/>
            <person name="Lee H.Y."/>
            <person name="Koo N."/>
            <person name="Hong Y."/>
            <person name="Kim R.W."/>
            <person name="Kang W.H."/>
            <person name="Huh J.H."/>
            <person name="Kang B.C."/>
            <person name="Yang T.J."/>
            <person name="Lee Y.H."/>
            <person name="Bennetzen J.L."/>
            <person name="Choi D."/>
        </authorList>
    </citation>
    <scope>NUCLEOTIDE SEQUENCE [LARGE SCALE GENOMIC DNA]</scope>
    <source>
        <strain evidence="9">cv. CM334</strain>
    </source>
</reference>
<dbReference type="AlphaFoldDB" id="A0A2G2ZIZ0"/>
<sequence length="107" mass="11623">MSGCSLVLQPYVGKIDTLRATWLLGTEGQGVIGVIFGDYGFIGKLARTWFKSVNQFPMNVGDRHYDTIFPFGFSLTTQENTAGTGSSPPPAHLIADIIVSLRMSPQD</sequence>
<comment type="similarity">
    <text evidence="2">Belongs to the glycosyl hydrolase 3 family.</text>
</comment>
<name>A0A2G2ZIZ0_CAPAN</name>
<dbReference type="InterPro" id="IPR002772">
    <property type="entry name" value="Glyco_hydro_3_C"/>
</dbReference>
<protein>
    <recommendedName>
        <fullName evidence="3">beta-glucosidase</fullName>
        <ecNumber evidence="3">3.2.1.21</ecNumber>
    </recommendedName>
</protein>
<dbReference type="Gramene" id="PHT81969">
    <property type="protein sequence ID" value="PHT81969"/>
    <property type="gene ID" value="T459_14984"/>
</dbReference>
<evidence type="ECO:0000256" key="5">
    <source>
        <dbReference type="ARBA" id="ARBA00022801"/>
    </source>
</evidence>
<dbReference type="EMBL" id="AYRZ02000005">
    <property type="protein sequence ID" value="PHT81969.1"/>
    <property type="molecule type" value="Genomic_DNA"/>
</dbReference>
<dbReference type="SUPFAM" id="SSF52279">
    <property type="entry name" value="Beta-D-glucan exohydrolase, C-terminal domain"/>
    <property type="match status" value="1"/>
</dbReference>
<feature type="domain" description="Glycoside hydrolase family 3 C-terminal" evidence="7">
    <location>
        <begin position="5"/>
        <end position="75"/>
    </location>
</feature>
<comment type="catalytic activity">
    <reaction evidence="1">
        <text>Hydrolysis of terminal, non-reducing beta-D-glucosyl residues with release of beta-D-glucose.</text>
        <dbReference type="EC" id="3.2.1.21"/>
    </reaction>
</comment>
<dbReference type="PANTHER" id="PTHR30620:SF16">
    <property type="entry name" value="LYSOSOMAL BETA GLUCOSIDASE"/>
    <property type="match status" value="1"/>
</dbReference>
<proteinExistence type="inferred from homology"/>
<evidence type="ECO:0000256" key="3">
    <source>
        <dbReference type="ARBA" id="ARBA00012744"/>
    </source>
</evidence>
<dbReference type="SMR" id="A0A2G2ZIZ0"/>
<dbReference type="GO" id="GO:0008422">
    <property type="term" value="F:beta-glucosidase activity"/>
    <property type="evidence" value="ECO:0007669"/>
    <property type="project" value="UniProtKB-EC"/>
</dbReference>
<evidence type="ECO:0000256" key="1">
    <source>
        <dbReference type="ARBA" id="ARBA00000448"/>
    </source>
</evidence>
<dbReference type="Proteomes" id="UP000222542">
    <property type="component" value="Unassembled WGS sequence"/>
</dbReference>
<comment type="caution">
    <text evidence="8">The sequence shown here is derived from an EMBL/GenBank/DDBJ whole genome shotgun (WGS) entry which is preliminary data.</text>
</comment>
<keyword evidence="9" id="KW-1185">Reference proteome</keyword>
<evidence type="ECO:0000313" key="9">
    <source>
        <dbReference type="Proteomes" id="UP000222542"/>
    </source>
</evidence>
<keyword evidence="4" id="KW-0732">Signal</keyword>
<evidence type="ECO:0000313" key="8">
    <source>
        <dbReference type="EMBL" id="PHT81969.1"/>
    </source>
</evidence>
<evidence type="ECO:0000256" key="4">
    <source>
        <dbReference type="ARBA" id="ARBA00022729"/>
    </source>
</evidence>